<feature type="signal peptide" evidence="1">
    <location>
        <begin position="1"/>
        <end position="19"/>
    </location>
</feature>
<dbReference type="InterPro" id="IPR011058">
    <property type="entry name" value="Cyanovirin-N"/>
</dbReference>
<dbReference type="Pfam" id="PF08881">
    <property type="entry name" value="CVNH"/>
    <property type="match status" value="1"/>
</dbReference>
<dbReference type="SUPFAM" id="SSF51322">
    <property type="entry name" value="Cyanovirin-N"/>
    <property type="match status" value="1"/>
</dbReference>
<gene>
    <name evidence="3" type="ORF">PG991_012232</name>
</gene>
<reference evidence="3 4" key="1">
    <citation type="submission" date="2023-01" db="EMBL/GenBank/DDBJ databases">
        <title>Analysis of 21 Apiospora genomes using comparative genomics revels a genus with tremendous synthesis potential of carbohydrate active enzymes and secondary metabolites.</title>
        <authorList>
            <person name="Sorensen T."/>
        </authorList>
    </citation>
    <scope>NUCLEOTIDE SEQUENCE [LARGE SCALE GENOMIC DNA]</scope>
    <source>
        <strain evidence="3 4">CBS 20057</strain>
    </source>
</reference>
<comment type="caution">
    <text evidence="3">The sequence shown here is derived from an EMBL/GenBank/DDBJ whole genome shotgun (WGS) entry which is preliminary data.</text>
</comment>
<dbReference type="Gene3D" id="2.30.60.10">
    <property type="entry name" value="Cyanovirin-N"/>
    <property type="match status" value="1"/>
</dbReference>
<sequence>MMIVASIVALISASGLVAAADGPVWPDCSDVKLWNPGPWEWFLKANCPDNANNVVCSELPLDACFTDINGQLQPSENGAGLRNCQGCTLQGSSMYCQCRDRANNYQGTTTDLK</sequence>
<evidence type="ECO:0000313" key="3">
    <source>
        <dbReference type="EMBL" id="KAK8005935.1"/>
    </source>
</evidence>
<feature type="chain" id="PRO_5046264463" evidence="1">
    <location>
        <begin position="20"/>
        <end position="113"/>
    </location>
</feature>
<name>A0ABR1RA49_9PEZI</name>
<protein>
    <submittedName>
        <fullName evidence="3">CVNH domain-containing protein</fullName>
    </submittedName>
</protein>
<evidence type="ECO:0000256" key="1">
    <source>
        <dbReference type="SAM" id="SignalP"/>
    </source>
</evidence>
<feature type="domain" description="Cyanovirin-N" evidence="2">
    <location>
        <begin position="28"/>
        <end position="112"/>
    </location>
</feature>
<dbReference type="Proteomes" id="UP001396898">
    <property type="component" value="Unassembled WGS sequence"/>
</dbReference>
<dbReference type="InterPro" id="IPR036673">
    <property type="entry name" value="Cyanovirin-N_sf"/>
</dbReference>
<keyword evidence="1" id="KW-0732">Signal</keyword>
<organism evidence="3 4">
    <name type="scientific">Apiospora marii</name>
    <dbReference type="NCBI Taxonomy" id="335849"/>
    <lineage>
        <taxon>Eukaryota</taxon>
        <taxon>Fungi</taxon>
        <taxon>Dikarya</taxon>
        <taxon>Ascomycota</taxon>
        <taxon>Pezizomycotina</taxon>
        <taxon>Sordariomycetes</taxon>
        <taxon>Xylariomycetidae</taxon>
        <taxon>Amphisphaeriales</taxon>
        <taxon>Apiosporaceae</taxon>
        <taxon>Apiospora</taxon>
    </lineage>
</organism>
<proteinExistence type="predicted"/>
<evidence type="ECO:0000313" key="4">
    <source>
        <dbReference type="Proteomes" id="UP001396898"/>
    </source>
</evidence>
<dbReference type="EMBL" id="JAQQWI010000017">
    <property type="protein sequence ID" value="KAK8005935.1"/>
    <property type="molecule type" value="Genomic_DNA"/>
</dbReference>
<evidence type="ECO:0000259" key="2">
    <source>
        <dbReference type="Pfam" id="PF08881"/>
    </source>
</evidence>
<keyword evidence="4" id="KW-1185">Reference proteome</keyword>
<accession>A0ABR1RA49</accession>